<sequence length="454" mass="49728">MGRYHLTSNSSTARAHWSNPIARAPQASSGFAQRAKVEEDTAGSDSTVVGSDDESGSATNTWDSGSAEGSSRSRANSVASFSLVKGKNKKAIRKAVKKSTEQPASIDMDVEVAQAPSSTAPVAPVATTTQVAINRDTPRGANFVKISADCTRLHIKYSKGVRVTDDDIKIICPNVETFRSLNKYLVDNKVQCHTYALEEERKVKAVICGIPVDFALDDIYFFNQGLPVFSVHRMSRRDGSPLWMVLAILERTGDIFNALSVACVLSGIRVEAPYKKGGPGQCHRCQKYGHAAANCHADPRCVKCLVPHWTKECPLTRESEEKPSCVNCGQCHTANYRGCPRAPKFTPRPRPSFKRPSRAPSVAPPRDQENFPALATPAKKTTPVVNFRPVSAPSSNPWGRNQPPRAVPEPPREPARRAPPAPLLRDRVRGSFIVWRRHPNGDCRSPRGFELGDR</sequence>
<gene>
    <name evidence="2" type="primary">ORF1</name>
    <name evidence="2" type="ORF">EVAR_16145_1</name>
</gene>
<dbReference type="EMBL" id="BGZK01000525">
    <property type="protein sequence ID" value="GBP48476.1"/>
    <property type="molecule type" value="Genomic_DNA"/>
</dbReference>
<feature type="compositionally biased region" description="Polar residues" evidence="1">
    <location>
        <begin position="1"/>
        <end position="13"/>
    </location>
</feature>
<feature type="region of interest" description="Disordered" evidence="1">
    <location>
        <begin position="1"/>
        <end position="77"/>
    </location>
</feature>
<dbReference type="OrthoDB" id="8446474at2759"/>
<evidence type="ECO:0000256" key="1">
    <source>
        <dbReference type="SAM" id="MobiDB-lite"/>
    </source>
</evidence>
<reference evidence="2 3" key="1">
    <citation type="journal article" date="2019" name="Commun. Biol.">
        <title>The bagworm genome reveals a unique fibroin gene that provides high tensile strength.</title>
        <authorList>
            <person name="Kono N."/>
            <person name="Nakamura H."/>
            <person name="Ohtoshi R."/>
            <person name="Tomita M."/>
            <person name="Numata K."/>
            <person name="Arakawa K."/>
        </authorList>
    </citation>
    <scope>NUCLEOTIDE SEQUENCE [LARGE SCALE GENOMIC DNA]</scope>
</reference>
<feature type="compositionally biased region" description="Low complexity" evidence="1">
    <location>
        <begin position="64"/>
        <end position="77"/>
    </location>
</feature>
<proteinExistence type="predicted"/>
<accession>A0A4C1WAR7</accession>
<organism evidence="2 3">
    <name type="scientific">Eumeta variegata</name>
    <name type="common">Bagworm moth</name>
    <name type="synonym">Eumeta japonica</name>
    <dbReference type="NCBI Taxonomy" id="151549"/>
    <lineage>
        <taxon>Eukaryota</taxon>
        <taxon>Metazoa</taxon>
        <taxon>Ecdysozoa</taxon>
        <taxon>Arthropoda</taxon>
        <taxon>Hexapoda</taxon>
        <taxon>Insecta</taxon>
        <taxon>Pterygota</taxon>
        <taxon>Neoptera</taxon>
        <taxon>Endopterygota</taxon>
        <taxon>Lepidoptera</taxon>
        <taxon>Glossata</taxon>
        <taxon>Ditrysia</taxon>
        <taxon>Tineoidea</taxon>
        <taxon>Psychidae</taxon>
        <taxon>Oiketicinae</taxon>
        <taxon>Eumeta</taxon>
    </lineage>
</organism>
<dbReference type="PANTHER" id="PTHR33273:SF2">
    <property type="entry name" value="ENDONUCLEASE_EXONUCLEASE_PHOSPHATASE DOMAIN-CONTAINING PROTEIN"/>
    <property type="match status" value="1"/>
</dbReference>
<dbReference type="Proteomes" id="UP000299102">
    <property type="component" value="Unassembled WGS sequence"/>
</dbReference>
<dbReference type="PANTHER" id="PTHR33273">
    <property type="entry name" value="DOMAIN-CONTAINING PROTEIN, PUTATIVE-RELATED"/>
    <property type="match status" value="1"/>
</dbReference>
<evidence type="ECO:0000313" key="2">
    <source>
        <dbReference type="EMBL" id="GBP48476.1"/>
    </source>
</evidence>
<keyword evidence="3" id="KW-1185">Reference proteome</keyword>
<dbReference type="AlphaFoldDB" id="A0A4C1WAR7"/>
<name>A0A4C1WAR7_EUMVA</name>
<protein>
    <submittedName>
        <fullName evidence="2">Nucleic-acid-binding protein from transposon X-element</fullName>
    </submittedName>
</protein>
<comment type="caution">
    <text evidence="2">The sequence shown here is derived from an EMBL/GenBank/DDBJ whole genome shotgun (WGS) entry which is preliminary data.</text>
</comment>
<evidence type="ECO:0000313" key="3">
    <source>
        <dbReference type="Proteomes" id="UP000299102"/>
    </source>
</evidence>
<feature type="region of interest" description="Disordered" evidence="1">
    <location>
        <begin position="342"/>
        <end position="425"/>
    </location>
</feature>